<dbReference type="KEGG" id="sns:VC03_02810"/>
<dbReference type="OrthoDB" id="9809956at2"/>
<dbReference type="GO" id="GO:0006226">
    <property type="term" value="P:dUMP biosynthetic process"/>
    <property type="evidence" value="ECO:0007669"/>
    <property type="project" value="InterPro"/>
</dbReference>
<dbReference type="EMBL" id="CP011280">
    <property type="protein sequence ID" value="AKC95468.1"/>
    <property type="molecule type" value="Genomic_DNA"/>
</dbReference>
<dbReference type="NCBIfam" id="NF001862">
    <property type="entry name" value="PRK00601.1"/>
    <property type="match status" value="1"/>
</dbReference>
<keyword evidence="3" id="KW-0378">Hydrolase</keyword>
<keyword evidence="8" id="KW-1185">Reference proteome</keyword>
<dbReference type="EC" id="3.6.1.23" evidence="2"/>
<dbReference type="AlphaFoldDB" id="A0A0E3UUP7"/>
<dbReference type="PANTHER" id="PTHR11241:SF0">
    <property type="entry name" value="DEOXYURIDINE 5'-TRIPHOSPHATE NUCLEOTIDOHYDROLASE"/>
    <property type="match status" value="1"/>
</dbReference>
<name>A0A0E3UUP7_9FUSO</name>
<sequence>MKIKKLHEKAVVPHYATEGSAGLDLTVISDNDTIVIPYQSTMLCRTGLAFEIPKGYVGLVYIRSSIGSKLDLVLSNQVGVIDSDYRGEVMLPLRNLGRSARVIETGTRIAQMVITPINQVNIEVAYELSETKRGVGGFGSTGK</sequence>
<feature type="domain" description="dUTPase-like" evidence="6">
    <location>
        <begin position="9"/>
        <end position="142"/>
    </location>
</feature>
<accession>A0A0E3UUP7</accession>
<evidence type="ECO:0000256" key="1">
    <source>
        <dbReference type="ARBA" id="ARBA00006581"/>
    </source>
</evidence>
<dbReference type="STRING" id="187101.VC03_02810"/>
<dbReference type="Gene3D" id="2.70.40.10">
    <property type="match status" value="1"/>
</dbReference>
<dbReference type="GO" id="GO:0000287">
    <property type="term" value="F:magnesium ion binding"/>
    <property type="evidence" value="ECO:0007669"/>
    <property type="project" value="InterPro"/>
</dbReference>
<dbReference type="HOGENOM" id="CLU_068508_1_1_0"/>
<dbReference type="Pfam" id="PF00692">
    <property type="entry name" value="dUTPase"/>
    <property type="match status" value="1"/>
</dbReference>
<dbReference type="CDD" id="cd07557">
    <property type="entry name" value="trimeric_dUTPase"/>
    <property type="match status" value="1"/>
</dbReference>
<dbReference type="SUPFAM" id="SSF51283">
    <property type="entry name" value="dUTPase-like"/>
    <property type="match status" value="1"/>
</dbReference>
<evidence type="ECO:0000313" key="8">
    <source>
        <dbReference type="Proteomes" id="UP000033103"/>
    </source>
</evidence>
<dbReference type="InterPro" id="IPR036157">
    <property type="entry name" value="dUTPase-like_sf"/>
</dbReference>
<evidence type="ECO:0000313" key="7">
    <source>
        <dbReference type="EMBL" id="AKC95468.1"/>
    </source>
</evidence>
<evidence type="ECO:0000256" key="2">
    <source>
        <dbReference type="ARBA" id="ARBA00012379"/>
    </source>
</evidence>
<dbReference type="InterPro" id="IPR008181">
    <property type="entry name" value="dUTPase"/>
</dbReference>
<organism evidence="7 8">
    <name type="scientific">Sneathia vaginalis</name>
    <dbReference type="NCBI Taxonomy" id="187101"/>
    <lineage>
        <taxon>Bacteria</taxon>
        <taxon>Fusobacteriati</taxon>
        <taxon>Fusobacteriota</taxon>
        <taxon>Fusobacteriia</taxon>
        <taxon>Fusobacteriales</taxon>
        <taxon>Leptotrichiaceae</taxon>
        <taxon>Sneathia</taxon>
    </lineage>
</organism>
<reference evidence="7 8" key="1">
    <citation type="journal article" date="2012" name="BMC Genomics">
        <title>Genomic sequence analysis and characterization of Sneathia amnii sp. nov.</title>
        <authorList>
            <consortium name="Vaginal Microbiome Consortium (additional members)"/>
            <person name="Harwich M.D.Jr."/>
            <person name="Serrano M.G."/>
            <person name="Fettweis J.M."/>
            <person name="Alves J.M."/>
            <person name="Reimers M.A."/>
            <person name="Buck G.A."/>
            <person name="Jefferson K.K."/>
        </authorList>
    </citation>
    <scope>NUCLEOTIDE SEQUENCE [LARGE SCALE GENOMIC DNA]</scope>
    <source>
        <strain evidence="7 8">SN35</strain>
    </source>
</reference>
<dbReference type="PATRIC" id="fig|1069640.6.peg.545"/>
<evidence type="ECO:0000256" key="5">
    <source>
        <dbReference type="ARBA" id="ARBA00047686"/>
    </source>
</evidence>
<keyword evidence="4" id="KW-0546">Nucleotide metabolism</keyword>
<dbReference type="NCBIfam" id="TIGR00576">
    <property type="entry name" value="dut"/>
    <property type="match status" value="1"/>
</dbReference>
<gene>
    <name evidence="7" type="ORF">VC03_02810</name>
</gene>
<dbReference type="InterPro" id="IPR033704">
    <property type="entry name" value="dUTPase_trimeric"/>
</dbReference>
<dbReference type="PANTHER" id="PTHR11241">
    <property type="entry name" value="DEOXYURIDINE 5'-TRIPHOSPHATE NUCLEOTIDOHYDROLASE"/>
    <property type="match status" value="1"/>
</dbReference>
<dbReference type="Proteomes" id="UP000033103">
    <property type="component" value="Chromosome"/>
</dbReference>
<dbReference type="GO" id="GO:0004170">
    <property type="term" value="F:dUTP diphosphatase activity"/>
    <property type="evidence" value="ECO:0007669"/>
    <property type="project" value="UniProtKB-EC"/>
</dbReference>
<evidence type="ECO:0000259" key="6">
    <source>
        <dbReference type="Pfam" id="PF00692"/>
    </source>
</evidence>
<evidence type="ECO:0000256" key="4">
    <source>
        <dbReference type="ARBA" id="ARBA00023080"/>
    </source>
</evidence>
<dbReference type="RefSeq" id="WP_046328574.1">
    <property type="nucleotide sequence ID" value="NZ_CP011280.1"/>
</dbReference>
<comment type="similarity">
    <text evidence="1">Belongs to the dUTPase family.</text>
</comment>
<evidence type="ECO:0000256" key="3">
    <source>
        <dbReference type="ARBA" id="ARBA00022801"/>
    </source>
</evidence>
<dbReference type="GO" id="GO:0046081">
    <property type="term" value="P:dUTP catabolic process"/>
    <property type="evidence" value="ECO:0007669"/>
    <property type="project" value="InterPro"/>
</dbReference>
<comment type="catalytic activity">
    <reaction evidence="5">
        <text>dUTP + H2O = dUMP + diphosphate + H(+)</text>
        <dbReference type="Rhea" id="RHEA:10248"/>
        <dbReference type="ChEBI" id="CHEBI:15377"/>
        <dbReference type="ChEBI" id="CHEBI:15378"/>
        <dbReference type="ChEBI" id="CHEBI:33019"/>
        <dbReference type="ChEBI" id="CHEBI:61555"/>
        <dbReference type="ChEBI" id="CHEBI:246422"/>
        <dbReference type="EC" id="3.6.1.23"/>
    </reaction>
</comment>
<proteinExistence type="inferred from homology"/>
<dbReference type="InterPro" id="IPR029054">
    <property type="entry name" value="dUTPase-like"/>
</dbReference>
<protein>
    <recommendedName>
        <fullName evidence="2">dUTP diphosphatase</fullName>
        <ecNumber evidence="2">3.6.1.23</ecNumber>
    </recommendedName>
</protein>